<evidence type="ECO:0000256" key="12">
    <source>
        <dbReference type="ARBA" id="ARBA00022801"/>
    </source>
</evidence>
<comment type="subcellular location">
    <subcellularLocation>
        <location evidence="4 14">Cytoplasm</location>
    </subcellularLocation>
</comment>
<dbReference type="KEGG" id="dpn:BCB69_01260"/>
<dbReference type="GO" id="GO:0006298">
    <property type="term" value="P:mismatch repair"/>
    <property type="evidence" value="ECO:0007669"/>
    <property type="project" value="TreeGrafter"/>
</dbReference>
<dbReference type="InterPro" id="IPR001352">
    <property type="entry name" value="RNase_HII/HIII"/>
</dbReference>
<dbReference type="SUPFAM" id="SSF53098">
    <property type="entry name" value="Ribonuclease H-like"/>
    <property type="match status" value="1"/>
</dbReference>
<evidence type="ECO:0000256" key="4">
    <source>
        <dbReference type="ARBA" id="ARBA00004496"/>
    </source>
</evidence>
<dbReference type="Proteomes" id="UP000094757">
    <property type="component" value="Chromosome"/>
</dbReference>
<organism evidence="18 20">
    <name type="scientific">Dialister pneumosintes</name>
    <dbReference type="NCBI Taxonomy" id="39950"/>
    <lineage>
        <taxon>Bacteria</taxon>
        <taxon>Bacillati</taxon>
        <taxon>Bacillota</taxon>
        <taxon>Negativicutes</taxon>
        <taxon>Veillonellales</taxon>
        <taxon>Veillonellaceae</taxon>
        <taxon>Dialister</taxon>
    </lineage>
</organism>
<evidence type="ECO:0000256" key="1">
    <source>
        <dbReference type="ARBA" id="ARBA00000077"/>
    </source>
</evidence>
<evidence type="ECO:0000256" key="9">
    <source>
        <dbReference type="ARBA" id="ARBA00022722"/>
    </source>
</evidence>
<dbReference type="FunFam" id="3.30.420.10:FF:000006">
    <property type="entry name" value="Ribonuclease HII"/>
    <property type="match status" value="1"/>
</dbReference>
<dbReference type="Gene3D" id="3.30.420.10">
    <property type="entry name" value="Ribonuclease H-like superfamily/Ribonuclease H"/>
    <property type="match status" value="1"/>
</dbReference>
<feature type="domain" description="RNase H type-2" evidence="17">
    <location>
        <begin position="68"/>
        <end position="256"/>
    </location>
</feature>
<evidence type="ECO:0000256" key="14">
    <source>
        <dbReference type="HAMAP-Rule" id="MF_00052"/>
    </source>
</evidence>
<evidence type="ECO:0000256" key="2">
    <source>
        <dbReference type="ARBA" id="ARBA00001946"/>
    </source>
</evidence>
<keyword evidence="10 14" id="KW-0479">Metal-binding</keyword>
<evidence type="ECO:0000256" key="8">
    <source>
        <dbReference type="ARBA" id="ARBA00022490"/>
    </source>
</evidence>
<dbReference type="GO" id="GO:0043137">
    <property type="term" value="P:DNA replication, removal of RNA primer"/>
    <property type="evidence" value="ECO:0007669"/>
    <property type="project" value="TreeGrafter"/>
</dbReference>
<comment type="catalytic activity">
    <reaction evidence="1 14 15 16">
        <text>Endonucleolytic cleavage to 5'-phosphomonoester.</text>
        <dbReference type="EC" id="3.1.26.4"/>
    </reaction>
</comment>
<dbReference type="GO" id="GO:0003723">
    <property type="term" value="F:RNA binding"/>
    <property type="evidence" value="ECO:0007669"/>
    <property type="project" value="UniProtKB-UniRule"/>
</dbReference>
<keyword evidence="21" id="KW-1185">Reference proteome</keyword>
<evidence type="ECO:0000256" key="6">
    <source>
        <dbReference type="ARBA" id="ARBA00012180"/>
    </source>
</evidence>
<dbReference type="AlphaFoldDB" id="A0A1B3WCN4"/>
<dbReference type="OrthoDB" id="9803420at2"/>
<dbReference type="PANTHER" id="PTHR10954:SF18">
    <property type="entry name" value="RIBONUCLEASE HII"/>
    <property type="match status" value="1"/>
</dbReference>
<comment type="function">
    <text evidence="3 14 16">Endonuclease that specifically degrades the RNA of RNA-DNA hybrids.</text>
</comment>
<dbReference type="InterPro" id="IPR024567">
    <property type="entry name" value="RNase_HII/HIII_dom"/>
</dbReference>
<dbReference type="CDD" id="cd07182">
    <property type="entry name" value="RNase_HII_bacteria_HII_like"/>
    <property type="match status" value="1"/>
</dbReference>
<keyword evidence="9 14" id="KW-0540">Nuclease</keyword>
<reference evidence="20" key="2">
    <citation type="submission" date="2016-08" db="EMBL/GenBank/DDBJ databases">
        <authorList>
            <person name="Holder M.E."/>
            <person name="Ajami N.J."/>
            <person name="Petrosino J.F."/>
        </authorList>
    </citation>
    <scope>NUCLEOTIDE SEQUENCE [LARGE SCALE GENOMIC DNA]</scope>
    <source>
        <strain evidence="20">F0677</strain>
    </source>
</reference>
<evidence type="ECO:0000313" key="18">
    <source>
        <dbReference type="EMBL" id="AOH38730.1"/>
    </source>
</evidence>
<evidence type="ECO:0000256" key="3">
    <source>
        <dbReference type="ARBA" id="ARBA00004065"/>
    </source>
</evidence>
<name>A0A1B3WCN4_9FIRM</name>
<evidence type="ECO:0000256" key="13">
    <source>
        <dbReference type="ARBA" id="ARBA00023211"/>
    </source>
</evidence>
<feature type="binding site" evidence="14 15">
    <location>
        <position position="74"/>
    </location>
    <ligand>
        <name>a divalent metal cation</name>
        <dbReference type="ChEBI" id="CHEBI:60240"/>
    </ligand>
</feature>
<dbReference type="NCBIfam" id="NF000594">
    <property type="entry name" value="PRK00015.1-1"/>
    <property type="match status" value="1"/>
</dbReference>
<gene>
    <name evidence="14" type="primary">rnhB</name>
    <name evidence="18" type="ORF">BCB69_01260</name>
    <name evidence="19" type="ORF">DX915_01925</name>
</gene>
<evidence type="ECO:0000313" key="19">
    <source>
        <dbReference type="EMBL" id="RID94316.1"/>
    </source>
</evidence>
<keyword evidence="12 14" id="KW-0378">Hydrolase</keyword>
<dbReference type="PROSITE" id="PS51975">
    <property type="entry name" value="RNASE_H_2"/>
    <property type="match status" value="1"/>
</dbReference>
<dbReference type="STRING" id="39950.BCB69_01260"/>
<comment type="cofactor">
    <cofactor evidence="2">
        <name>Mg(2+)</name>
        <dbReference type="ChEBI" id="CHEBI:18420"/>
    </cofactor>
</comment>
<dbReference type="GO" id="GO:0005737">
    <property type="term" value="C:cytoplasm"/>
    <property type="evidence" value="ECO:0007669"/>
    <property type="project" value="UniProtKB-SubCell"/>
</dbReference>
<feature type="binding site" evidence="14 15">
    <location>
        <position position="75"/>
    </location>
    <ligand>
        <name>a divalent metal cation</name>
        <dbReference type="ChEBI" id="CHEBI:60240"/>
    </ligand>
</feature>
<evidence type="ECO:0000313" key="21">
    <source>
        <dbReference type="Proteomes" id="UP000266262"/>
    </source>
</evidence>
<dbReference type="InterPro" id="IPR036397">
    <property type="entry name" value="RNaseH_sf"/>
</dbReference>
<reference evidence="19 21" key="3">
    <citation type="submission" date="2018-08" db="EMBL/GenBank/DDBJ databases">
        <title>Draft genome sequence of Dialister pneumosintes KCOM 1685.</title>
        <authorList>
            <person name="Kook J.-K."/>
            <person name="Park S.-N."/>
            <person name="Lim Y.K."/>
        </authorList>
    </citation>
    <scope>NUCLEOTIDE SEQUENCE [LARGE SCALE GENOMIC DNA]</scope>
    <source>
        <strain evidence="19 21">KCOM 1685</strain>
    </source>
</reference>
<dbReference type="InterPro" id="IPR012337">
    <property type="entry name" value="RNaseH-like_sf"/>
</dbReference>
<keyword evidence="8 14" id="KW-0963">Cytoplasm</keyword>
<evidence type="ECO:0000256" key="11">
    <source>
        <dbReference type="ARBA" id="ARBA00022759"/>
    </source>
</evidence>
<dbReference type="Pfam" id="PF01351">
    <property type="entry name" value="RNase_HII"/>
    <property type="match status" value="1"/>
</dbReference>
<evidence type="ECO:0000259" key="17">
    <source>
        <dbReference type="PROSITE" id="PS51975"/>
    </source>
</evidence>
<dbReference type="NCBIfam" id="NF000595">
    <property type="entry name" value="PRK00015.1-3"/>
    <property type="match status" value="1"/>
</dbReference>
<dbReference type="InterPro" id="IPR022898">
    <property type="entry name" value="RNase_HII"/>
</dbReference>
<evidence type="ECO:0000256" key="10">
    <source>
        <dbReference type="ARBA" id="ARBA00022723"/>
    </source>
</evidence>
<sequence length="259" mass="28951">MTIAEIKEILAQEEISESTMNLILQDERKGVQKLVVSYMKRIERDTQERLRLESMYETESVFYKKGISLVAGIDEVGRGPLAGPVTVAAVILKPHAFFPGLNDSKKVKPSHRVKLAEIIKQQAIAYSIVSVFPEEIDSLNIYGATLTAMYQAVKELQVKAEAVIVDAMPLHLSIPVESLIHGDEKSASVAAASIIAKVHRDQLMDVYDKKYPGYGFKNNKGYGTKEHLEGLYRLGITPIHRKSFEPVKSIITGKEYYNK</sequence>
<evidence type="ECO:0000256" key="5">
    <source>
        <dbReference type="ARBA" id="ARBA00007383"/>
    </source>
</evidence>
<dbReference type="EMBL" id="QWKU01000001">
    <property type="protein sequence ID" value="RID94316.1"/>
    <property type="molecule type" value="Genomic_DNA"/>
</dbReference>
<protein>
    <recommendedName>
        <fullName evidence="7 14">Ribonuclease HII</fullName>
        <shortName evidence="14">RNase HII</shortName>
        <ecNumber evidence="6 14">3.1.26.4</ecNumber>
    </recommendedName>
</protein>
<dbReference type="HAMAP" id="MF_00052_B">
    <property type="entry name" value="RNase_HII_B"/>
    <property type="match status" value="1"/>
</dbReference>
<dbReference type="RefSeq" id="WP_069176770.1">
    <property type="nucleotide sequence ID" value="NZ_CP017037.1"/>
</dbReference>
<comment type="similarity">
    <text evidence="5 14 16">Belongs to the RNase HII family.</text>
</comment>
<evidence type="ECO:0000256" key="7">
    <source>
        <dbReference type="ARBA" id="ARBA00019179"/>
    </source>
</evidence>
<keyword evidence="13 14" id="KW-0464">Manganese</keyword>
<dbReference type="EMBL" id="CP017037">
    <property type="protein sequence ID" value="AOH38730.1"/>
    <property type="molecule type" value="Genomic_DNA"/>
</dbReference>
<dbReference type="GO" id="GO:0030145">
    <property type="term" value="F:manganese ion binding"/>
    <property type="evidence" value="ECO:0007669"/>
    <property type="project" value="UniProtKB-UniRule"/>
</dbReference>
<dbReference type="EC" id="3.1.26.4" evidence="6 14"/>
<evidence type="ECO:0000256" key="15">
    <source>
        <dbReference type="PROSITE-ProRule" id="PRU01319"/>
    </source>
</evidence>
<dbReference type="GO" id="GO:0004523">
    <property type="term" value="F:RNA-DNA hybrid ribonuclease activity"/>
    <property type="evidence" value="ECO:0007669"/>
    <property type="project" value="UniProtKB-UniRule"/>
</dbReference>
<proteinExistence type="inferred from homology"/>
<feature type="binding site" evidence="14 15">
    <location>
        <position position="166"/>
    </location>
    <ligand>
        <name>a divalent metal cation</name>
        <dbReference type="ChEBI" id="CHEBI:60240"/>
    </ligand>
</feature>
<dbReference type="PANTHER" id="PTHR10954">
    <property type="entry name" value="RIBONUCLEASE H2 SUBUNIT A"/>
    <property type="match status" value="1"/>
</dbReference>
<evidence type="ECO:0000256" key="16">
    <source>
        <dbReference type="RuleBase" id="RU003515"/>
    </source>
</evidence>
<keyword evidence="11 14" id="KW-0255">Endonuclease</keyword>
<accession>A0A1B3WCN4</accession>
<dbReference type="Proteomes" id="UP000266262">
    <property type="component" value="Unassembled WGS sequence"/>
</dbReference>
<reference evidence="18" key="1">
    <citation type="submission" date="2016-08" db="EMBL/GenBank/DDBJ databases">
        <authorList>
            <person name="Seilhamer J.J."/>
        </authorList>
    </citation>
    <scope>NUCLEOTIDE SEQUENCE [LARGE SCALE GENOMIC DNA]</scope>
    <source>
        <strain evidence="18">F0677</strain>
    </source>
</reference>
<evidence type="ECO:0000313" key="20">
    <source>
        <dbReference type="Proteomes" id="UP000094757"/>
    </source>
</evidence>
<dbReference type="GO" id="GO:0032299">
    <property type="term" value="C:ribonuclease H2 complex"/>
    <property type="evidence" value="ECO:0007669"/>
    <property type="project" value="TreeGrafter"/>
</dbReference>
<comment type="cofactor">
    <cofactor evidence="14 15">
        <name>Mn(2+)</name>
        <dbReference type="ChEBI" id="CHEBI:29035"/>
    </cofactor>
    <cofactor evidence="14 15">
        <name>Mg(2+)</name>
        <dbReference type="ChEBI" id="CHEBI:18420"/>
    </cofactor>
    <text evidence="14 15">Manganese or magnesium. Binds 1 divalent metal ion per monomer in the absence of substrate. May bind a second metal ion after substrate binding.</text>
</comment>